<name>A0AAN9T663_PSOTE</name>
<evidence type="ECO:0000313" key="5">
    <source>
        <dbReference type="EMBL" id="KAK7413002.1"/>
    </source>
</evidence>
<dbReference type="Gene3D" id="1.25.40.20">
    <property type="entry name" value="Ankyrin repeat-containing domain"/>
    <property type="match status" value="2"/>
</dbReference>
<feature type="transmembrane region" description="Helical" evidence="3">
    <location>
        <begin position="704"/>
        <end position="729"/>
    </location>
</feature>
<dbReference type="InterPro" id="IPR036770">
    <property type="entry name" value="Ankyrin_rpt-contain_sf"/>
</dbReference>
<keyword evidence="3" id="KW-0472">Membrane</keyword>
<keyword evidence="2" id="KW-0040">ANK repeat</keyword>
<dbReference type="InterPro" id="IPR026961">
    <property type="entry name" value="PGG_dom"/>
</dbReference>
<dbReference type="Gene3D" id="2.40.320.10">
    <property type="entry name" value="Hypothetical Protein Pfu-838710-001"/>
    <property type="match status" value="1"/>
</dbReference>
<feature type="repeat" description="ANK" evidence="2">
    <location>
        <begin position="385"/>
        <end position="417"/>
    </location>
</feature>
<feature type="transmembrane region" description="Helical" evidence="3">
    <location>
        <begin position="750"/>
        <end position="772"/>
    </location>
</feature>
<comment type="caution">
    <text evidence="5">The sequence shown here is derived from an EMBL/GenBank/DDBJ whole genome shotgun (WGS) entry which is preliminary data.</text>
</comment>
<accession>A0AAN9T663</accession>
<dbReference type="FunFam" id="2.40.320.10:FF:000004">
    <property type="entry name" value="Mediator of RNA polymerase II transcription subunit 18"/>
    <property type="match status" value="1"/>
</dbReference>
<dbReference type="EMBL" id="JAYMYS010000001">
    <property type="protein sequence ID" value="KAK7413002.1"/>
    <property type="molecule type" value="Genomic_DNA"/>
</dbReference>
<gene>
    <name evidence="5" type="ORF">VNO78_04811</name>
</gene>
<evidence type="ECO:0000256" key="2">
    <source>
        <dbReference type="PROSITE-ProRule" id="PRU00023"/>
    </source>
</evidence>
<evidence type="ECO:0000256" key="1">
    <source>
        <dbReference type="ARBA" id="ARBA00004413"/>
    </source>
</evidence>
<proteinExistence type="predicted"/>
<keyword evidence="3" id="KW-0812">Transmembrane</keyword>
<dbReference type="Pfam" id="PF12796">
    <property type="entry name" value="Ank_2"/>
    <property type="match status" value="1"/>
</dbReference>
<comment type="subcellular location">
    <subcellularLocation>
        <location evidence="1">Cell membrane</location>
        <topology evidence="1">Peripheral membrane protein</topology>
        <orientation evidence="1">Cytoplasmic side</orientation>
    </subcellularLocation>
</comment>
<dbReference type="Proteomes" id="UP001386955">
    <property type="component" value="Unassembled WGS sequence"/>
</dbReference>
<reference evidence="5 6" key="1">
    <citation type="submission" date="2024-01" db="EMBL/GenBank/DDBJ databases">
        <title>The genomes of 5 underutilized Papilionoideae crops provide insights into root nodulation and disease resistanc.</title>
        <authorList>
            <person name="Jiang F."/>
        </authorList>
    </citation>
    <scope>NUCLEOTIDE SEQUENCE [LARGE SCALE GENOMIC DNA]</scope>
    <source>
        <strain evidence="5">DUOXIRENSHENG_FW03</strain>
        <tissue evidence="5">Leaves</tissue>
    </source>
</reference>
<organism evidence="5 6">
    <name type="scientific">Psophocarpus tetragonolobus</name>
    <name type="common">Winged bean</name>
    <name type="synonym">Dolichos tetragonolobus</name>
    <dbReference type="NCBI Taxonomy" id="3891"/>
    <lineage>
        <taxon>Eukaryota</taxon>
        <taxon>Viridiplantae</taxon>
        <taxon>Streptophyta</taxon>
        <taxon>Embryophyta</taxon>
        <taxon>Tracheophyta</taxon>
        <taxon>Spermatophyta</taxon>
        <taxon>Magnoliopsida</taxon>
        <taxon>eudicotyledons</taxon>
        <taxon>Gunneridae</taxon>
        <taxon>Pentapetalae</taxon>
        <taxon>rosids</taxon>
        <taxon>fabids</taxon>
        <taxon>Fabales</taxon>
        <taxon>Fabaceae</taxon>
        <taxon>Papilionoideae</taxon>
        <taxon>50 kb inversion clade</taxon>
        <taxon>NPAAA clade</taxon>
        <taxon>indigoferoid/millettioid clade</taxon>
        <taxon>Phaseoleae</taxon>
        <taxon>Psophocarpus</taxon>
    </lineage>
</organism>
<dbReference type="InterPro" id="IPR002110">
    <property type="entry name" value="Ankyrin_rpt"/>
</dbReference>
<feature type="transmembrane region" description="Helical" evidence="3">
    <location>
        <begin position="778"/>
        <end position="797"/>
    </location>
</feature>
<dbReference type="SUPFAM" id="SSF48403">
    <property type="entry name" value="Ankyrin repeat"/>
    <property type="match status" value="2"/>
</dbReference>
<dbReference type="PANTHER" id="PTHR24177:SF356">
    <property type="entry name" value="ANKYRIN REPEAT PLANT-LIKE PROTEIN"/>
    <property type="match status" value="1"/>
</dbReference>
<dbReference type="PANTHER" id="PTHR24177">
    <property type="entry name" value="CASKIN"/>
    <property type="match status" value="1"/>
</dbReference>
<dbReference type="GO" id="GO:0005886">
    <property type="term" value="C:plasma membrane"/>
    <property type="evidence" value="ECO:0007669"/>
    <property type="project" value="UniProtKB-SubCell"/>
</dbReference>
<dbReference type="Pfam" id="PF13962">
    <property type="entry name" value="PGG"/>
    <property type="match status" value="1"/>
</dbReference>
<dbReference type="AlphaFoldDB" id="A0AAN9T663"/>
<evidence type="ECO:0000259" key="4">
    <source>
        <dbReference type="Pfam" id="PF13962"/>
    </source>
</evidence>
<dbReference type="PROSITE" id="PS50088">
    <property type="entry name" value="ANK_REPEAT"/>
    <property type="match status" value="1"/>
</dbReference>
<dbReference type="PROSITE" id="PS50297">
    <property type="entry name" value="ANK_REP_REGION"/>
    <property type="match status" value="1"/>
</dbReference>
<keyword evidence="6" id="KW-1185">Reference proteome</keyword>
<keyword evidence="3" id="KW-1133">Transmembrane helix</keyword>
<sequence>MQERSEGAIADMECVVQGIIETQHVEALEILLQGLCGVQRERLRIHEICLKSSPHLGIVASEVRLLCELEQGEPSWTVKHVGGAMRGAGAEQISVLVRSMVQSKTSKNALRMFYTLGYKLDYELLRVGFSFNFFRGAQISVTVSSINKMLKMHATDEAVPVTPGIQIVEVTAPATAETYTEVASAVSSFCEYLAPLLHLSKPGISTGVVPTAAAASASLMSDVGGKLRGTKKFLDSSKVRKMALTNSTSFRQLFQRAASAQFRRPLLHLVSTQEGKHRYLTLCVPLHKAALKGDWKAAKKILEQDSTLLNSAITKGWATVLHVAVGANHVHFVEELVNLMQRHDLELLDMKGNTAFCFAAAVGNVHIAEIMRRKNESLPTIRGGEGVTPLHLALLQGRSEMARYLFDKTKEILNDQDRNILFLICVNSGLYELALEMLNENESLAFARGDNYETGLHVLARKPSNCGCGSLLIRYPKHLLRLCKEETPALKLTKRMWEIFLTLDDSDLMDAIREPSQVTFSAAEMGNFEFLSVILSTYPDLIWELNTMGRSIIHVAALHRHASIFNLIHEIGPTKDVLLTFIDDEGSTLLHCVAEIAPPDRLNIVPGAALQMMLELTWFEEVRKIMQASYIEMPNNEGIIPGEHFTKQHEDLLQKGEGWMQRTASSCMVVSTLIATGVFSAAFSVPGGNNDNSQSPNFLKKASFLVFALSDALALITSSTSTLIFLSILISRYAEEDFRTSLPFKLITGLVSLFISIISMMVAFSSTFFITYYHGLKWVPKVIAVLAVLPIPLFIGLQFRLWHDILYSHYICSFLFTPSKRMIR</sequence>
<feature type="domain" description="PGG" evidence="4">
    <location>
        <begin position="658"/>
        <end position="770"/>
    </location>
</feature>
<dbReference type="SMART" id="SM00248">
    <property type="entry name" value="ANK"/>
    <property type="match status" value="6"/>
</dbReference>
<evidence type="ECO:0000313" key="6">
    <source>
        <dbReference type="Proteomes" id="UP001386955"/>
    </source>
</evidence>
<protein>
    <recommendedName>
        <fullName evidence="4">PGG domain-containing protein</fullName>
    </recommendedName>
</protein>
<evidence type="ECO:0000256" key="3">
    <source>
        <dbReference type="SAM" id="Phobius"/>
    </source>
</evidence>